<dbReference type="RefSeq" id="WP_209886798.1">
    <property type="nucleotide sequence ID" value="NZ_JAGGMR010000001.1"/>
</dbReference>
<protein>
    <submittedName>
        <fullName evidence="1">Uncharacterized protein</fullName>
    </submittedName>
</protein>
<evidence type="ECO:0000313" key="2">
    <source>
        <dbReference type="Proteomes" id="UP001519325"/>
    </source>
</evidence>
<accession>A0ABS4QB41</accession>
<reference evidence="1 2" key="1">
    <citation type="submission" date="2021-03" db="EMBL/GenBank/DDBJ databases">
        <title>Sequencing the genomes of 1000 actinobacteria strains.</title>
        <authorList>
            <person name="Klenk H.-P."/>
        </authorList>
    </citation>
    <scope>NUCLEOTIDE SEQUENCE [LARGE SCALE GENOMIC DNA]</scope>
    <source>
        <strain evidence="1 2">DSM 45516</strain>
    </source>
</reference>
<name>A0ABS4QB41_9NOCA</name>
<proteinExistence type="predicted"/>
<evidence type="ECO:0000313" key="1">
    <source>
        <dbReference type="EMBL" id="MBP2188912.1"/>
    </source>
</evidence>
<organism evidence="1 2">
    <name type="scientific">Nocardia goodfellowii</name>
    <dbReference type="NCBI Taxonomy" id="882446"/>
    <lineage>
        <taxon>Bacteria</taxon>
        <taxon>Bacillati</taxon>
        <taxon>Actinomycetota</taxon>
        <taxon>Actinomycetes</taxon>
        <taxon>Mycobacteriales</taxon>
        <taxon>Nocardiaceae</taxon>
        <taxon>Nocardia</taxon>
    </lineage>
</organism>
<comment type="caution">
    <text evidence="1">The sequence shown here is derived from an EMBL/GenBank/DDBJ whole genome shotgun (WGS) entry which is preliminary data.</text>
</comment>
<dbReference type="EMBL" id="JAGGMR010000001">
    <property type="protein sequence ID" value="MBP2188912.1"/>
    <property type="molecule type" value="Genomic_DNA"/>
</dbReference>
<dbReference type="Proteomes" id="UP001519325">
    <property type="component" value="Unassembled WGS sequence"/>
</dbReference>
<gene>
    <name evidence="1" type="ORF">BJ987_001813</name>
</gene>
<keyword evidence="2" id="KW-1185">Reference proteome</keyword>
<sequence length="73" mass="8358">MAKARVMAVRGDIRLGGCVVSADDPQWECSRCKQLWRDPEGAARALSALFARPQEVRAAPRYRKRRWSVGRWT</sequence>